<name>A0A2U3QG59_9BACT</name>
<evidence type="ECO:0000313" key="1">
    <source>
        <dbReference type="EMBL" id="SPQ00372.1"/>
    </source>
</evidence>
<accession>A0A2U3QG59</accession>
<dbReference type="EMBL" id="OUUY01000067">
    <property type="protein sequence ID" value="SPQ00372.1"/>
    <property type="molecule type" value="Genomic_DNA"/>
</dbReference>
<reference evidence="2" key="1">
    <citation type="submission" date="2018-03" db="EMBL/GenBank/DDBJ databases">
        <authorList>
            <person name="Zecchin S."/>
        </authorList>
    </citation>
    <scope>NUCLEOTIDE SEQUENCE [LARGE SCALE GENOMIC DNA]</scope>
</reference>
<proteinExistence type="predicted"/>
<organism evidence="1 2">
    <name type="scientific">Candidatus Sulfobium mesophilum</name>
    <dbReference type="NCBI Taxonomy" id="2016548"/>
    <lineage>
        <taxon>Bacteria</taxon>
        <taxon>Pseudomonadati</taxon>
        <taxon>Nitrospirota</taxon>
        <taxon>Nitrospiria</taxon>
        <taxon>Nitrospirales</taxon>
        <taxon>Nitrospiraceae</taxon>
        <taxon>Candidatus Sulfobium</taxon>
    </lineage>
</organism>
<gene>
    <name evidence="1" type="ORF">NBG4_220005</name>
</gene>
<dbReference type="AlphaFoldDB" id="A0A2U3QG59"/>
<dbReference type="Proteomes" id="UP000245125">
    <property type="component" value="Unassembled WGS sequence"/>
</dbReference>
<keyword evidence="2" id="KW-1185">Reference proteome</keyword>
<evidence type="ECO:0000313" key="2">
    <source>
        <dbReference type="Proteomes" id="UP000245125"/>
    </source>
</evidence>
<sequence length="54" mass="5973">MNCEQKKVNVLYICGYFVMSFPDLIGESMFFREFWIAACPGLASGSGLKMTAGL</sequence>
<protein>
    <submittedName>
        <fullName evidence="1">Uncharacterized protein</fullName>
    </submittedName>
</protein>